<dbReference type="RefSeq" id="WP_004003378.1">
    <property type="nucleotide sequence ID" value="NZ_AMLP01000246.1"/>
</dbReference>
<evidence type="ECO:0000259" key="4">
    <source>
        <dbReference type="PROSITE" id="PS50977"/>
    </source>
</evidence>
<feature type="domain" description="HTH tetR-type" evidence="4">
    <location>
        <begin position="28"/>
        <end position="73"/>
    </location>
</feature>
<evidence type="ECO:0000313" key="5">
    <source>
        <dbReference type="EMBL" id="ELS51130.1"/>
    </source>
</evidence>
<protein>
    <recommendedName>
        <fullName evidence="4">HTH tetR-type domain-containing protein</fullName>
    </recommendedName>
</protein>
<sequence length="73" mass="7650">MTGTHSPTYGSDNSQTRPRVRNRWGQGDRLRDEVLAAAGRLLGELGGVEGLTLRGVAGAVGVAPSSIYAHFAD</sequence>
<proteinExistence type="predicted"/>
<organism evidence="5 6">
    <name type="scientific">Streptomyces viridochromogenes Tue57</name>
    <dbReference type="NCBI Taxonomy" id="1160705"/>
    <lineage>
        <taxon>Bacteria</taxon>
        <taxon>Bacillati</taxon>
        <taxon>Actinomycetota</taxon>
        <taxon>Actinomycetes</taxon>
        <taxon>Kitasatosporales</taxon>
        <taxon>Streptomycetaceae</taxon>
        <taxon>Streptomyces</taxon>
    </lineage>
</organism>
<dbReference type="EMBL" id="AMLP01000246">
    <property type="protein sequence ID" value="ELS51130.1"/>
    <property type="molecule type" value="Genomic_DNA"/>
</dbReference>
<feature type="compositionally biased region" description="Polar residues" evidence="3">
    <location>
        <begin position="1"/>
        <end position="17"/>
    </location>
</feature>
<dbReference type="AlphaFoldDB" id="L8P3T5"/>
<evidence type="ECO:0000313" key="6">
    <source>
        <dbReference type="Proteomes" id="UP000011205"/>
    </source>
</evidence>
<dbReference type="InterPro" id="IPR009057">
    <property type="entry name" value="Homeodomain-like_sf"/>
</dbReference>
<name>L8P3T5_STRVR</name>
<evidence type="ECO:0000256" key="3">
    <source>
        <dbReference type="SAM" id="MobiDB-lite"/>
    </source>
</evidence>
<accession>L8P3T5</accession>
<dbReference type="Pfam" id="PF00440">
    <property type="entry name" value="TetR_N"/>
    <property type="match status" value="1"/>
</dbReference>
<dbReference type="SUPFAM" id="SSF46689">
    <property type="entry name" value="Homeodomain-like"/>
    <property type="match status" value="1"/>
</dbReference>
<comment type="caution">
    <text evidence="5">The sequence shown here is derived from an EMBL/GenBank/DDBJ whole genome shotgun (WGS) entry which is preliminary data.</text>
</comment>
<feature type="DNA-binding region" description="H-T-H motif" evidence="2">
    <location>
        <begin position="52"/>
        <end position="71"/>
    </location>
</feature>
<gene>
    <name evidence="5" type="ORF">STVIR_7914</name>
</gene>
<dbReference type="InterPro" id="IPR001647">
    <property type="entry name" value="HTH_TetR"/>
</dbReference>
<dbReference type="GO" id="GO:0003677">
    <property type="term" value="F:DNA binding"/>
    <property type="evidence" value="ECO:0007669"/>
    <property type="project" value="UniProtKB-UniRule"/>
</dbReference>
<evidence type="ECO:0000256" key="1">
    <source>
        <dbReference type="ARBA" id="ARBA00023125"/>
    </source>
</evidence>
<evidence type="ECO:0000256" key="2">
    <source>
        <dbReference type="PROSITE-ProRule" id="PRU00335"/>
    </source>
</evidence>
<reference evidence="5 6" key="1">
    <citation type="journal article" date="2013" name="Genome Announc.">
        <title>Draft Genome Sequence of Streptomyces viridochromogenes Strain Tu57, Producer of Avilamycin.</title>
        <authorList>
            <person name="Gruning B.A."/>
            <person name="Erxleben A."/>
            <person name="Hahnlein A."/>
            <person name="Gunther S."/>
        </authorList>
    </citation>
    <scope>NUCLEOTIDE SEQUENCE [LARGE SCALE GENOMIC DNA]</scope>
    <source>
        <strain evidence="5 6">Tue57</strain>
    </source>
</reference>
<dbReference type="PATRIC" id="fig|1160705.3.peg.7823"/>
<keyword evidence="1 2" id="KW-0238">DNA-binding</keyword>
<feature type="region of interest" description="Disordered" evidence="3">
    <location>
        <begin position="1"/>
        <end position="26"/>
    </location>
</feature>
<dbReference type="PROSITE" id="PS50977">
    <property type="entry name" value="HTH_TETR_2"/>
    <property type="match status" value="1"/>
</dbReference>
<dbReference type="Gene3D" id="1.10.357.10">
    <property type="entry name" value="Tetracycline Repressor, domain 2"/>
    <property type="match status" value="1"/>
</dbReference>
<dbReference type="Proteomes" id="UP000011205">
    <property type="component" value="Unassembled WGS sequence"/>
</dbReference>